<dbReference type="InterPro" id="IPR037066">
    <property type="entry name" value="Plug_dom_sf"/>
</dbReference>
<evidence type="ECO:0000256" key="5">
    <source>
        <dbReference type="ARBA" id="ARBA00022729"/>
    </source>
</evidence>
<dbReference type="InterPro" id="IPR036942">
    <property type="entry name" value="Beta-barrel_TonB_sf"/>
</dbReference>
<evidence type="ECO:0000259" key="12">
    <source>
        <dbReference type="Pfam" id="PF00593"/>
    </source>
</evidence>
<dbReference type="PROSITE" id="PS52016">
    <property type="entry name" value="TONB_DEPENDENT_REC_3"/>
    <property type="match status" value="1"/>
</dbReference>
<comment type="caution">
    <text evidence="14">The sequence shown here is derived from an EMBL/GenBank/DDBJ whole genome shotgun (WGS) entry which is preliminary data.</text>
</comment>
<keyword evidence="9 10" id="KW-0998">Cell outer membrane</keyword>
<evidence type="ECO:0000256" key="10">
    <source>
        <dbReference type="PROSITE-ProRule" id="PRU01360"/>
    </source>
</evidence>
<keyword evidence="2 10" id="KW-0813">Transport</keyword>
<proteinExistence type="inferred from homology"/>
<keyword evidence="4 10" id="KW-0812">Transmembrane</keyword>
<dbReference type="GO" id="GO:0044718">
    <property type="term" value="P:siderophore transmembrane transport"/>
    <property type="evidence" value="ECO:0007669"/>
    <property type="project" value="TreeGrafter"/>
</dbReference>
<evidence type="ECO:0000256" key="2">
    <source>
        <dbReference type="ARBA" id="ARBA00022448"/>
    </source>
</evidence>
<name>A0A8J7FPU4_9FLAO</name>
<protein>
    <submittedName>
        <fullName evidence="14">TonB-dependent receptor</fullName>
    </submittedName>
</protein>
<evidence type="ECO:0000256" key="9">
    <source>
        <dbReference type="ARBA" id="ARBA00023237"/>
    </source>
</evidence>
<comment type="similarity">
    <text evidence="10 11">Belongs to the TonB-dependent receptor family.</text>
</comment>
<dbReference type="AlphaFoldDB" id="A0A8J7FPU4"/>
<evidence type="ECO:0000259" key="13">
    <source>
        <dbReference type="Pfam" id="PF07715"/>
    </source>
</evidence>
<dbReference type="InterPro" id="IPR039426">
    <property type="entry name" value="TonB-dep_rcpt-like"/>
</dbReference>
<keyword evidence="8 14" id="KW-0675">Receptor</keyword>
<dbReference type="RefSeq" id="WP_194182802.1">
    <property type="nucleotide sequence ID" value="NZ_JADGIK010000004.1"/>
</dbReference>
<reference evidence="14" key="1">
    <citation type="submission" date="2020-10" db="EMBL/GenBank/DDBJ databases">
        <authorList>
            <person name="Lu T."/>
            <person name="Wang Q."/>
            <person name="Han X."/>
        </authorList>
    </citation>
    <scope>NUCLEOTIDE SEQUENCE</scope>
    <source>
        <strain evidence="14">WQ 117</strain>
    </source>
</reference>
<feature type="domain" description="TonB-dependent receptor plug" evidence="13">
    <location>
        <begin position="44"/>
        <end position="147"/>
    </location>
</feature>
<keyword evidence="6 11" id="KW-0798">TonB box</keyword>
<dbReference type="PANTHER" id="PTHR30069">
    <property type="entry name" value="TONB-DEPENDENT OUTER MEMBRANE RECEPTOR"/>
    <property type="match status" value="1"/>
</dbReference>
<organism evidence="14 15">
    <name type="scientific">Faecalibacter rhinopitheci</name>
    <dbReference type="NCBI Taxonomy" id="2779678"/>
    <lineage>
        <taxon>Bacteria</taxon>
        <taxon>Pseudomonadati</taxon>
        <taxon>Bacteroidota</taxon>
        <taxon>Flavobacteriia</taxon>
        <taxon>Flavobacteriales</taxon>
        <taxon>Weeksellaceae</taxon>
        <taxon>Faecalibacter</taxon>
    </lineage>
</organism>
<keyword evidence="15" id="KW-1185">Reference proteome</keyword>
<dbReference type="Pfam" id="PF07715">
    <property type="entry name" value="Plug"/>
    <property type="match status" value="1"/>
</dbReference>
<dbReference type="EMBL" id="JADGIK010000004">
    <property type="protein sequence ID" value="MBF0597254.1"/>
    <property type="molecule type" value="Genomic_DNA"/>
</dbReference>
<dbReference type="InterPro" id="IPR012910">
    <property type="entry name" value="Plug_dom"/>
</dbReference>
<evidence type="ECO:0000256" key="4">
    <source>
        <dbReference type="ARBA" id="ARBA00022692"/>
    </source>
</evidence>
<evidence type="ECO:0000256" key="3">
    <source>
        <dbReference type="ARBA" id="ARBA00022452"/>
    </source>
</evidence>
<dbReference type="Pfam" id="PF00593">
    <property type="entry name" value="TonB_dep_Rec_b-barrel"/>
    <property type="match status" value="1"/>
</dbReference>
<comment type="subcellular location">
    <subcellularLocation>
        <location evidence="1 10">Cell outer membrane</location>
        <topology evidence="1 10">Multi-pass membrane protein</topology>
    </subcellularLocation>
</comment>
<dbReference type="PANTHER" id="PTHR30069:SF29">
    <property type="entry name" value="HEMOGLOBIN AND HEMOGLOBIN-HAPTOGLOBIN-BINDING PROTEIN 1-RELATED"/>
    <property type="match status" value="1"/>
</dbReference>
<dbReference type="CDD" id="cd01347">
    <property type="entry name" value="ligand_gated_channel"/>
    <property type="match status" value="1"/>
</dbReference>
<evidence type="ECO:0000256" key="6">
    <source>
        <dbReference type="ARBA" id="ARBA00023077"/>
    </source>
</evidence>
<evidence type="ECO:0000256" key="8">
    <source>
        <dbReference type="ARBA" id="ARBA00023170"/>
    </source>
</evidence>
<evidence type="ECO:0000256" key="1">
    <source>
        <dbReference type="ARBA" id="ARBA00004571"/>
    </source>
</evidence>
<evidence type="ECO:0000256" key="11">
    <source>
        <dbReference type="RuleBase" id="RU003357"/>
    </source>
</evidence>
<evidence type="ECO:0000313" key="15">
    <source>
        <dbReference type="Proteomes" id="UP000608754"/>
    </source>
</evidence>
<dbReference type="Gene3D" id="2.40.170.20">
    <property type="entry name" value="TonB-dependent receptor, beta-barrel domain"/>
    <property type="match status" value="1"/>
</dbReference>
<sequence>MKRIFILVSFIGTFSKAQEAKDTIAIQEVTLLENRLHSAVSKENRNVYIVDKAQIDRLPAKTIQEVLQYASGIDLRQRGPFGSQADISMDGGSFEQTLILLNGSKVIDQQTAHNTLNLPIPLEIVERIEVIRGPAARVYGNNSLTGVINIVTRKPRQNGLYGHTYFGTSFKKDTEETNELFSNRGIQLGGTLAQEKHQHQLFLSHETGNGTRYNTAFENNKIYYQGNIQFSANHQLIASYGYVKNGFGANGFYAAPGDKDSKEIVETSMVMIQSKHQLSNRWHIEPRLSYRYNFDDYRYFKHDLNRARSKHYSNALAGEINSTYAFNSGKLGFGAEFRNEQINSTSINSHTRDNFGLYAEYKTDLTEKLNINAGAYINYNSQYDWQIFPGIDASYKLTKYLKIVGNIGTSQRIPSFTDLYLDQRPGNIGNSNLESEKAFQTEFGLKWAKSNWSVNAYYFYRNIHNFIDWIRQTTDQPWQANNFGDLKTNGFNAKLNYQHIFNQQQQLKIGLSYAYLDPKFEQINPEIASKYRIESLKHQLINTIDYQYKNFNISLANRYLTRQSYKSYWLSDIRVNQRFTKNMDVILDVQNLWNTSYNEVGSIPLPTRWMSIGIKWNGI</sequence>
<evidence type="ECO:0000256" key="7">
    <source>
        <dbReference type="ARBA" id="ARBA00023136"/>
    </source>
</evidence>
<gene>
    <name evidence="14" type="ORF">IM532_07315</name>
</gene>
<dbReference type="Proteomes" id="UP000608754">
    <property type="component" value="Unassembled WGS sequence"/>
</dbReference>
<evidence type="ECO:0000313" key="14">
    <source>
        <dbReference type="EMBL" id="MBF0597254.1"/>
    </source>
</evidence>
<dbReference type="Gene3D" id="2.170.130.10">
    <property type="entry name" value="TonB-dependent receptor, plug domain"/>
    <property type="match status" value="1"/>
</dbReference>
<dbReference type="InterPro" id="IPR000531">
    <property type="entry name" value="Beta-barrel_TonB"/>
</dbReference>
<keyword evidence="7 10" id="KW-0472">Membrane</keyword>
<keyword evidence="5" id="KW-0732">Signal</keyword>
<dbReference type="SUPFAM" id="SSF56935">
    <property type="entry name" value="Porins"/>
    <property type="match status" value="1"/>
</dbReference>
<dbReference type="GO" id="GO:0009279">
    <property type="term" value="C:cell outer membrane"/>
    <property type="evidence" value="ECO:0007669"/>
    <property type="project" value="UniProtKB-SubCell"/>
</dbReference>
<feature type="domain" description="TonB-dependent receptor-like beta-barrel" evidence="12">
    <location>
        <begin position="212"/>
        <end position="592"/>
    </location>
</feature>
<keyword evidence="3 10" id="KW-1134">Transmembrane beta strand</keyword>
<dbReference type="GO" id="GO:0015344">
    <property type="term" value="F:siderophore uptake transmembrane transporter activity"/>
    <property type="evidence" value="ECO:0007669"/>
    <property type="project" value="TreeGrafter"/>
</dbReference>
<accession>A0A8J7FPU4</accession>